<evidence type="ECO:0000256" key="2">
    <source>
        <dbReference type="ARBA" id="ARBA00022723"/>
    </source>
</evidence>
<dbReference type="InterPro" id="IPR023696">
    <property type="entry name" value="Ureohydrolase_dom_sf"/>
</dbReference>
<dbReference type="PROSITE" id="PS01053">
    <property type="entry name" value="ARGINASE_1"/>
    <property type="match status" value="1"/>
</dbReference>
<dbReference type="InterPro" id="IPR006035">
    <property type="entry name" value="Ureohydrolase"/>
</dbReference>
<dbReference type="GO" id="GO:0033389">
    <property type="term" value="P:putrescine biosynthetic process from arginine, via agmatine"/>
    <property type="evidence" value="ECO:0007669"/>
    <property type="project" value="TreeGrafter"/>
</dbReference>
<dbReference type="PROSITE" id="PS51409">
    <property type="entry name" value="ARGINASE_2"/>
    <property type="match status" value="1"/>
</dbReference>
<dbReference type="NCBIfam" id="TIGR01230">
    <property type="entry name" value="agmatinase"/>
    <property type="match status" value="1"/>
</dbReference>
<evidence type="ECO:0000256" key="3">
    <source>
        <dbReference type="ARBA" id="ARBA00022801"/>
    </source>
</evidence>
<sequence>MNLPGLEQKDVNAVPRFANINPFMRASYKENPHGLDIAMFGVPFDLGSSNRTGARHGPAQMREMSRLIRQIHYPSMIDPFNDCRIADIGDAPINSLSIPESLERIENFVQEIVDAGALPLAAGGDHTISLPILRAVAKKAPLSLIQIDAHSDTLDLMLGQKYANGTPFRRAIEEGLIVPKRVIQVGIRGTLFKADEIDWAIQQGVHIVNMDDFYEMGMNGVIEKIKKVVGKSATYLTFDIDSIDPAFAPATGGLEPGGLTSREAQVLLRGLSGIHFVGADINEVSPPLDSSNITALLACNLMFEQLCLLTESLNSND</sequence>
<dbReference type="Pfam" id="PF00491">
    <property type="entry name" value="Arginase"/>
    <property type="match status" value="1"/>
</dbReference>
<dbReference type="EMBL" id="UINC01057663">
    <property type="protein sequence ID" value="SVB79066.1"/>
    <property type="molecule type" value="Genomic_DNA"/>
</dbReference>
<evidence type="ECO:0000256" key="1">
    <source>
        <dbReference type="ARBA" id="ARBA00009227"/>
    </source>
</evidence>
<dbReference type="GO" id="GO:0008783">
    <property type="term" value="F:agmatinase activity"/>
    <property type="evidence" value="ECO:0007669"/>
    <property type="project" value="TreeGrafter"/>
</dbReference>
<reference evidence="4" key="1">
    <citation type="submission" date="2018-05" db="EMBL/GenBank/DDBJ databases">
        <authorList>
            <person name="Lanie J.A."/>
            <person name="Ng W.-L."/>
            <person name="Kazmierczak K.M."/>
            <person name="Andrzejewski T.M."/>
            <person name="Davidsen T.M."/>
            <person name="Wayne K.J."/>
            <person name="Tettelin H."/>
            <person name="Glass J.I."/>
            <person name="Rusch D."/>
            <person name="Podicherti R."/>
            <person name="Tsui H.-C.T."/>
            <person name="Winkler M.E."/>
        </authorList>
    </citation>
    <scope>NUCLEOTIDE SEQUENCE</scope>
</reference>
<evidence type="ECO:0000313" key="4">
    <source>
        <dbReference type="EMBL" id="SVB79066.1"/>
    </source>
</evidence>
<dbReference type="PANTHER" id="PTHR11358">
    <property type="entry name" value="ARGINASE/AGMATINASE"/>
    <property type="match status" value="1"/>
</dbReference>
<evidence type="ECO:0008006" key="5">
    <source>
        <dbReference type="Google" id="ProtNLM"/>
    </source>
</evidence>
<dbReference type="Gene3D" id="3.40.800.10">
    <property type="entry name" value="Ureohydrolase domain"/>
    <property type="match status" value="1"/>
</dbReference>
<dbReference type="PANTHER" id="PTHR11358:SF26">
    <property type="entry name" value="GUANIDINO ACID HYDROLASE, MITOCHONDRIAL"/>
    <property type="match status" value="1"/>
</dbReference>
<proteinExistence type="inferred from homology"/>
<keyword evidence="2" id="KW-0479">Metal-binding</keyword>
<dbReference type="CDD" id="cd11592">
    <property type="entry name" value="Agmatinase_PAH"/>
    <property type="match status" value="1"/>
</dbReference>
<dbReference type="PIRSF" id="PIRSF036979">
    <property type="entry name" value="Arginase"/>
    <property type="match status" value="1"/>
</dbReference>
<dbReference type="InterPro" id="IPR020855">
    <property type="entry name" value="Ureohydrolase_Mn_BS"/>
</dbReference>
<dbReference type="AlphaFoldDB" id="A0A382GVE6"/>
<comment type="similarity">
    <text evidence="1">Belongs to the arginase family. Agmatinase subfamily.</text>
</comment>
<protein>
    <recommendedName>
        <fullName evidence="5">Agmatinase</fullName>
    </recommendedName>
</protein>
<dbReference type="GO" id="GO:0046872">
    <property type="term" value="F:metal ion binding"/>
    <property type="evidence" value="ECO:0007669"/>
    <property type="project" value="UniProtKB-KW"/>
</dbReference>
<gene>
    <name evidence="4" type="ORF">METZ01_LOCUS231920</name>
</gene>
<dbReference type="SUPFAM" id="SSF52768">
    <property type="entry name" value="Arginase/deacetylase"/>
    <property type="match status" value="1"/>
</dbReference>
<accession>A0A382GVE6</accession>
<keyword evidence="3" id="KW-0378">Hydrolase</keyword>
<organism evidence="4">
    <name type="scientific">marine metagenome</name>
    <dbReference type="NCBI Taxonomy" id="408172"/>
    <lineage>
        <taxon>unclassified sequences</taxon>
        <taxon>metagenomes</taxon>
        <taxon>ecological metagenomes</taxon>
    </lineage>
</organism>
<dbReference type="InterPro" id="IPR005925">
    <property type="entry name" value="Agmatinase-rel"/>
</dbReference>
<name>A0A382GVE6_9ZZZZ</name>